<keyword evidence="8" id="KW-1185">Reference proteome</keyword>
<feature type="domain" description="FAD-binding" evidence="6">
    <location>
        <begin position="12"/>
        <end position="360"/>
    </location>
</feature>
<comment type="cofactor">
    <cofactor evidence="1">
        <name>FAD</name>
        <dbReference type="ChEBI" id="CHEBI:57692"/>
    </cofactor>
</comment>
<keyword evidence="5 7" id="KW-0503">Monooxygenase</keyword>
<accession>A0ABV7UBG2</accession>
<dbReference type="PANTHER" id="PTHR13789:SF318">
    <property type="entry name" value="GERANYLGERANYL DIPHOSPHATE REDUCTASE"/>
    <property type="match status" value="1"/>
</dbReference>
<protein>
    <submittedName>
        <fullName evidence="7">FAD-dependent monooxygenase</fullName>
    </submittedName>
</protein>
<proteinExistence type="predicted"/>
<evidence type="ECO:0000259" key="6">
    <source>
        <dbReference type="Pfam" id="PF01494"/>
    </source>
</evidence>
<dbReference type="InterPro" id="IPR050493">
    <property type="entry name" value="FAD-dep_Monooxygenase_BioMet"/>
</dbReference>
<dbReference type="SUPFAM" id="SSF54373">
    <property type="entry name" value="FAD-linked reductases, C-terminal domain"/>
    <property type="match status" value="1"/>
</dbReference>
<gene>
    <name evidence="7" type="ORF">ACFONL_00395</name>
</gene>
<dbReference type="Pfam" id="PF01494">
    <property type="entry name" value="FAD_binding_3"/>
    <property type="match status" value="1"/>
</dbReference>
<evidence type="ECO:0000256" key="4">
    <source>
        <dbReference type="ARBA" id="ARBA00023002"/>
    </source>
</evidence>
<keyword evidence="2" id="KW-0285">Flavoprotein</keyword>
<keyword evidence="3" id="KW-0274">FAD</keyword>
<evidence type="ECO:0000256" key="2">
    <source>
        <dbReference type="ARBA" id="ARBA00022630"/>
    </source>
</evidence>
<dbReference type="Gene3D" id="3.50.50.60">
    <property type="entry name" value="FAD/NAD(P)-binding domain"/>
    <property type="match status" value="1"/>
</dbReference>
<evidence type="ECO:0000256" key="5">
    <source>
        <dbReference type="ARBA" id="ARBA00023033"/>
    </source>
</evidence>
<comment type="caution">
    <text evidence="7">The sequence shown here is derived from an EMBL/GenBank/DDBJ whole genome shotgun (WGS) entry which is preliminary data.</text>
</comment>
<organism evidence="7 8">
    <name type="scientific">Camelimonas fluminis</name>
    <dbReference type="NCBI Taxonomy" id="1576911"/>
    <lineage>
        <taxon>Bacteria</taxon>
        <taxon>Pseudomonadati</taxon>
        <taxon>Pseudomonadota</taxon>
        <taxon>Alphaproteobacteria</taxon>
        <taxon>Hyphomicrobiales</taxon>
        <taxon>Chelatococcaceae</taxon>
        <taxon>Camelimonas</taxon>
    </lineage>
</organism>
<dbReference type="RefSeq" id="WP_191319695.1">
    <property type="nucleotide sequence ID" value="NZ_BNCG01000010.1"/>
</dbReference>
<dbReference type="GO" id="GO:0004497">
    <property type="term" value="F:monooxygenase activity"/>
    <property type="evidence" value="ECO:0007669"/>
    <property type="project" value="UniProtKB-KW"/>
</dbReference>
<dbReference type="Proteomes" id="UP001595704">
    <property type="component" value="Unassembled WGS sequence"/>
</dbReference>
<evidence type="ECO:0000313" key="8">
    <source>
        <dbReference type="Proteomes" id="UP001595704"/>
    </source>
</evidence>
<dbReference type="PRINTS" id="PR00420">
    <property type="entry name" value="RNGMNOXGNASE"/>
</dbReference>
<dbReference type="EMBL" id="JBHRYC010000006">
    <property type="protein sequence ID" value="MFC3635858.1"/>
    <property type="molecule type" value="Genomic_DNA"/>
</dbReference>
<dbReference type="InterPro" id="IPR036188">
    <property type="entry name" value="FAD/NAD-bd_sf"/>
</dbReference>
<evidence type="ECO:0000256" key="3">
    <source>
        <dbReference type="ARBA" id="ARBA00022827"/>
    </source>
</evidence>
<evidence type="ECO:0000313" key="7">
    <source>
        <dbReference type="EMBL" id="MFC3635858.1"/>
    </source>
</evidence>
<keyword evidence="4" id="KW-0560">Oxidoreductase</keyword>
<evidence type="ECO:0000256" key="1">
    <source>
        <dbReference type="ARBA" id="ARBA00001974"/>
    </source>
</evidence>
<dbReference type="SUPFAM" id="SSF51905">
    <property type="entry name" value="FAD/NAD(P)-binding domain"/>
    <property type="match status" value="1"/>
</dbReference>
<dbReference type="PANTHER" id="PTHR13789">
    <property type="entry name" value="MONOOXYGENASE"/>
    <property type="match status" value="1"/>
</dbReference>
<reference evidence="8" key="1">
    <citation type="journal article" date="2019" name="Int. J. Syst. Evol. Microbiol.">
        <title>The Global Catalogue of Microorganisms (GCM) 10K type strain sequencing project: providing services to taxonomists for standard genome sequencing and annotation.</title>
        <authorList>
            <consortium name="The Broad Institute Genomics Platform"/>
            <consortium name="The Broad Institute Genome Sequencing Center for Infectious Disease"/>
            <person name="Wu L."/>
            <person name="Ma J."/>
        </authorList>
    </citation>
    <scope>NUCLEOTIDE SEQUENCE [LARGE SCALE GENOMIC DNA]</scope>
    <source>
        <strain evidence="8">KCTC 42282</strain>
    </source>
</reference>
<sequence length="414" mass="43684">MTRSAHQGVGSAIIAGAGIGGLAAALSLRDIGVASTLVEKRTALNETGAGIQLSPNASRVLFALGLGPALMRQAVEPDGVRVRAMRTGAELSRLELGETMRQRYGAPYLVIARSDLHTIMLDALRARTSVRILAGRTASAAGNHGDQAFLSIANAAGQQEDLQADLVIGADGVWSRIRESLGGAAPRYRGYHAWRAVIPASQLPEHVRVTETGLWLGGGRHLVHYGVAGGRALNVVAVIPSREALPDWSHVADPAVLMNAFAKADMRVRDLLAAGQNWRIHALHDAPPPARWSDGRVTLLGDAAHPVLPFLAQGGALAIEDAAALAALLGEAAVAGMAPARALEMYGSARRARAMKVQQQARGNGRTYHMRAPLSLARNFAMRRLGGAGVLARYDWLYGWQAPQAASSRETAPG</sequence>
<dbReference type="InterPro" id="IPR002938">
    <property type="entry name" value="FAD-bd"/>
</dbReference>
<name>A0ABV7UBG2_9HYPH</name>